<dbReference type="InterPro" id="IPR011990">
    <property type="entry name" value="TPR-like_helical_dom_sf"/>
</dbReference>
<dbReference type="AlphaFoldDB" id="A0A382EZD9"/>
<dbReference type="Pfam" id="PF09976">
    <property type="entry name" value="TPR_21"/>
    <property type="match status" value="1"/>
</dbReference>
<organism evidence="2">
    <name type="scientific">marine metagenome</name>
    <dbReference type="NCBI Taxonomy" id="408172"/>
    <lineage>
        <taxon>unclassified sequences</taxon>
        <taxon>metagenomes</taxon>
        <taxon>ecological metagenomes</taxon>
    </lineage>
</organism>
<dbReference type="Gene3D" id="1.25.40.10">
    <property type="entry name" value="Tetratricopeptide repeat domain"/>
    <property type="match status" value="3"/>
</dbReference>
<reference evidence="2" key="1">
    <citation type="submission" date="2018-05" db="EMBL/GenBank/DDBJ databases">
        <authorList>
            <person name="Lanie J.A."/>
            <person name="Ng W.-L."/>
            <person name="Kazmierczak K.M."/>
            <person name="Andrzejewski T.M."/>
            <person name="Davidsen T.M."/>
            <person name="Wayne K.J."/>
            <person name="Tettelin H."/>
            <person name="Glass J.I."/>
            <person name="Rusch D."/>
            <person name="Podicherti R."/>
            <person name="Tsui H.-C.T."/>
            <person name="Winkler M.E."/>
        </authorList>
    </citation>
    <scope>NUCLEOTIDE SEQUENCE</scope>
</reference>
<proteinExistence type="predicted"/>
<feature type="non-terminal residue" evidence="2">
    <location>
        <position position="1"/>
    </location>
</feature>
<sequence>VSHSCVYYNTFYNAQKYFKDAEKIRLENENRSLPVNAQTAYTNVIEKCDLVLEKYPDSDYVNSALLLSGQAHYHKEEYNSAESKMKQLQKSGDSDFIQQGKFWIALIKWKNGKIQPGIDQLSKLLKEELHSITPTLIHLYLADIHIELKDIETALEHLEIASEKSVDRKEKGRINQRLSELAFNRKEYDRALNAYDQVIKFSLVKKLKQDAHLQTAKIHRLKGNYEKAVKKIKSLLVEEEFRDLFGALELELVRIYELKNENEVAAERLQSIINDYSSTEISSEAYYILGKKAIKESLNLKLAKDYFEKSNKESRKSPFIKESQEIIKQIDQYFSAKQLVFGNEDTLSNQLDSLETQEAISKNLISVNISKNDDAATNLMLMSELETFTFKTPDSAEVHLNTFIKEFSVHNLYPKAVYMLYYLYNSKGDSALIDSMGNILISQFPDTEFAEAVRKDIGIEKGKSQSEQFFSIAENLWYLDNQDNALDTLRSIV</sequence>
<dbReference type="InterPro" id="IPR018704">
    <property type="entry name" value="SecYEG/CpoB_TPR"/>
</dbReference>
<dbReference type="SUPFAM" id="SSF48452">
    <property type="entry name" value="TPR-like"/>
    <property type="match status" value="1"/>
</dbReference>
<gene>
    <name evidence="2" type="ORF">METZ01_LOCUS208061</name>
</gene>
<feature type="domain" description="Ancillary SecYEG translocon subunit/Cell division coordinator CpoB TPR" evidence="1">
    <location>
        <begin position="134"/>
        <end position="234"/>
    </location>
</feature>
<dbReference type="EMBL" id="UINC01046776">
    <property type="protein sequence ID" value="SVB55207.1"/>
    <property type="molecule type" value="Genomic_DNA"/>
</dbReference>
<feature type="non-terminal residue" evidence="2">
    <location>
        <position position="493"/>
    </location>
</feature>
<protein>
    <recommendedName>
        <fullName evidence="1">Ancillary SecYEG translocon subunit/Cell division coordinator CpoB TPR domain-containing protein</fullName>
    </recommendedName>
</protein>
<evidence type="ECO:0000313" key="2">
    <source>
        <dbReference type="EMBL" id="SVB55207.1"/>
    </source>
</evidence>
<accession>A0A382EZD9</accession>
<evidence type="ECO:0000259" key="1">
    <source>
        <dbReference type="Pfam" id="PF09976"/>
    </source>
</evidence>
<name>A0A382EZD9_9ZZZZ</name>